<dbReference type="RefSeq" id="WP_034957802.1">
    <property type="nucleotide sequence ID" value="NZ_JMIW01000001.1"/>
</dbReference>
<gene>
    <name evidence="2" type="ORF">EH31_02375</name>
</gene>
<keyword evidence="1" id="KW-0812">Transmembrane</keyword>
<dbReference type="EMBL" id="JMIW01000001">
    <property type="protein sequence ID" value="KEO91533.1"/>
    <property type="molecule type" value="Genomic_DNA"/>
</dbReference>
<feature type="transmembrane region" description="Helical" evidence="1">
    <location>
        <begin position="47"/>
        <end position="70"/>
    </location>
</feature>
<dbReference type="Proteomes" id="UP000027647">
    <property type="component" value="Unassembled WGS sequence"/>
</dbReference>
<keyword evidence="3" id="KW-1185">Reference proteome</keyword>
<dbReference type="STRING" id="1044.EH31_02375"/>
<accession>A0A074MI37</accession>
<organism evidence="2 3">
    <name type="scientific">Erythrobacter longus</name>
    <dbReference type="NCBI Taxonomy" id="1044"/>
    <lineage>
        <taxon>Bacteria</taxon>
        <taxon>Pseudomonadati</taxon>
        <taxon>Pseudomonadota</taxon>
        <taxon>Alphaproteobacteria</taxon>
        <taxon>Sphingomonadales</taxon>
        <taxon>Erythrobacteraceae</taxon>
        <taxon>Erythrobacter/Porphyrobacter group</taxon>
        <taxon>Erythrobacter</taxon>
    </lineage>
</organism>
<evidence type="ECO:0000256" key="1">
    <source>
        <dbReference type="SAM" id="Phobius"/>
    </source>
</evidence>
<protein>
    <submittedName>
        <fullName evidence="2">Uncharacterized protein</fullName>
    </submittedName>
</protein>
<dbReference type="AlphaFoldDB" id="A0A074MI37"/>
<keyword evidence="1" id="KW-1133">Transmembrane helix</keyword>
<keyword evidence="1" id="KW-0472">Membrane</keyword>
<reference evidence="2 3" key="1">
    <citation type="submission" date="2014-04" db="EMBL/GenBank/DDBJ databases">
        <title>A comprehensive comparison of genomes of Erythrobacter spp. strains.</title>
        <authorList>
            <person name="Zheng Q."/>
        </authorList>
    </citation>
    <scope>NUCLEOTIDE SEQUENCE [LARGE SCALE GENOMIC DNA]</scope>
    <source>
        <strain evidence="2 3">DSM 6997</strain>
    </source>
</reference>
<evidence type="ECO:0000313" key="3">
    <source>
        <dbReference type="Proteomes" id="UP000027647"/>
    </source>
</evidence>
<evidence type="ECO:0000313" key="2">
    <source>
        <dbReference type="EMBL" id="KEO91533.1"/>
    </source>
</evidence>
<proteinExistence type="predicted"/>
<name>A0A074MI37_ERYLO</name>
<feature type="transmembrane region" description="Helical" evidence="1">
    <location>
        <begin position="20"/>
        <end position="41"/>
    </location>
</feature>
<comment type="caution">
    <text evidence="2">The sequence shown here is derived from an EMBL/GenBank/DDBJ whole genome shotgun (WGS) entry which is preliminary data.</text>
</comment>
<sequence>MTLLTALVSLLTRRFQEGTAYRLTTVVFAFVLAVALFAFGSADGGPINWTAGIVPYGIGALIVAVCWQLLSLRNKEDESETFE</sequence>